<evidence type="ECO:0000256" key="3">
    <source>
        <dbReference type="ARBA" id="ARBA00012737"/>
    </source>
</evidence>
<evidence type="ECO:0000256" key="7">
    <source>
        <dbReference type="ARBA" id="ARBA00048741"/>
    </source>
</evidence>
<dbReference type="Pfam" id="PF00733">
    <property type="entry name" value="Asn_synthase"/>
    <property type="match status" value="1"/>
</dbReference>
<evidence type="ECO:0000256" key="4">
    <source>
        <dbReference type="ARBA" id="ARBA00022741"/>
    </source>
</evidence>
<organism evidence="9 10">
    <name type="scientific">Kiloniella laminariae</name>
    <dbReference type="NCBI Taxonomy" id="454162"/>
    <lineage>
        <taxon>Bacteria</taxon>
        <taxon>Pseudomonadati</taxon>
        <taxon>Pseudomonadota</taxon>
        <taxon>Alphaproteobacteria</taxon>
        <taxon>Rhodospirillales</taxon>
        <taxon>Kiloniellaceae</taxon>
        <taxon>Kiloniella</taxon>
    </lineage>
</organism>
<dbReference type="PANTHER" id="PTHR43284:SF1">
    <property type="entry name" value="ASPARAGINE SYNTHETASE"/>
    <property type="match status" value="1"/>
</dbReference>
<sequence length="644" mass="73019">MCGFVGVAHLMNCENREGLVRRLKRSSEMISHRGPDDSDEWVCEEGRAGLGFRRLSIRDLSVAGRQPMTSKCGRYVIAFNGEIYNHEELRSALEAEDAVDWLGHSDTETLLVGISRWGLRRVLEFLDGMFAIALWDKKLKKMSLLRDRFGEKPLYYVYQNQVLYFASEIKALPELGVSLGQIDREALITFFRLRYIPAPGSIYTNVKKLKAGEILELTDDLHSDIYWDGFSQAQLSNSVDYKGTRNNALNEIDELLNSLVQRRLASDAPLGTFLSGGIDSSLVTALAQSQKNASISSYTIRFEDERFNEADEAQAIARYLGTDHTEMTVTEQDALNLVDRIPQVYDEPFADPSQLPTMLLCQLAKKHVTVALSGDGGDEMFAGYSRYLKILQNFQGKKSFGGSRVLSKALAELPWGELDLAMGVFRKRPSRYGAKIRKGLMKSCARSLGEISQHHTSFWRDAIPVKGVSNTENWDYERAWPLDSLKMSELGDLKSLMVSDSLVYLPEDLMVKVDRASMATSLEVRTPFLNQDLAKLCWSFPAEWHANSQDGLKCLLREILYKYVPRQLVDRPKKGFDVPLRDWLRNDLKEWGQALVYSPSDGVEPLLDMKMIQRAWSEHQKGANREGDLWPALMLLSWSSYHCS</sequence>
<dbReference type="PANTHER" id="PTHR43284">
    <property type="entry name" value="ASPARAGINE SYNTHETASE (GLUTAMINE-HYDROLYZING)"/>
    <property type="match status" value="1"/>
</dbReference>
<protein>
    <recommendedName>
        <fullName evidence="3">asparagine synthase (glutamine-hydrolyzing)</fullName>
        <ecNumber evidence="3">6.3.5.4</ecNumber>
    </recommendedName>
</protein>
<dbReference type="EMBL" id="JAPWGY010000007">
    <property type="protein sequence ID" value="MCZ4282322.1"/>
    <property type="molecule type" value="Genomic_DNA"/>
</dbReference>
<dbReference type="SUPFAM" id="SSF52402">
    <property type="entry name" value="Adenine nucleotide alpha hydrolases-like"/>
    <property type="match status" value="1"/>
</dbReference>
<evidence type="ECO:0000313" key="10">
    <source>
        <dbReference type="Proteomes" id="UP001069802"/>
    </source>
</evidence>
<dbReference type="SUPFAM" id="SSF56235">
    <property type="entry name" value="N-terminal nucleophile aminohydrolases (Ntn hydrolases)"/>
    <property type="match status" value="1"/>
</dbReference>
<dbReference type="CDD" id="cd01991">
    <property type="entry name" value="Asn_synthase_B_C"/>
    <property type="match status" value="1"/>
</dbReference>
<evidence type="ECO:0000259" key="8">
    <source>
        <dbReference type="PROSITE" id="PS51278"/>
    </source>
</evidence>
<dbReference type="Proteomes" id="UP001069802">
    <property type="component" value="Unassembled WGS sequence"/>
</dbReference>
<evidence type="ECO:0000256" key="5">
    <source>
        <dbReference type="ARBA" id="ARBA00022840"/>
    </source>
</evidence>
<dbReference type="GO" id="GO:0004066">
    <property type="term" value="F:asparagine synthase (glutamine-hydrolyzing) activity"/>
    <property type="evidence" value="ECO:0007669"/>
    <property type="project" value="UniProtKB-EC"/>
</dbReference>
<evidence type="ECO:0000256" key="1">
    <source>
        <dbReference type="ARBA" id="ARBA00005187"/>
    </source>
</evidence>
<dbReference type="RefSeq" id="WP_269424473.1">
    <property type="nucleotide sequence ID" value="NZ_JAPWGY010000007.1"/>
</dbReference>
<name>A0ABT4LMH7_9PROT</name>
<gene>
    <name evidence="9" type="primary">asnB</name>
    <name evidence="9" type="ORF">O4H49_16165</name>
</gene>
<dbReference type="Gene3D" id="3.40.50.620">
    <property type="entry name" value="HUPs"/>
    <property type="match status" value="1"/>
</dbReference>
<comment type="similarity">
    <text evidence="2">Belongs to the asparagine synthetase family.</text>
</comment>
<dbReference type="EC" id="6.3.5.4" evidence="3"/>
<accession>A0ABT4LMH7</accession>
<evidence type="ECO:0000256" key="6">
    <source>
        <dbReference type="ARBA" id="ARBA00022962"/>
    </source>
</evidence>
<dbReference type="InterPro" id="IPR001962">
    <property type="entry name" value="Asn_synthase"/>
</dbReference>
<evidence type="ECO:0000313" key="9">
    <source>
        <dbReference type="EMBL" id="MCZ4282322.1"/>
    </source>
</evidence>
<comment type="pathway">
    <text evidence="1">Amino-acid biosynthesis; L-asparagine biosynthesis; L-asparagine from L-aspartate (L-Gln route): step 1/1.</text>
</comment>
<dbReference type="InterPro" id="IPR029055">
    <property type="entry name" value="Ntn_hydrolases_N"/>
</dbReference>
<proteinExistence type="inferred from homology"/>
<comment type="catalytic activity">
    <reaction evidence="7">
        <text>L-aspartate + L-glutamine + ATP + H2O = L-asparagine + L-glutamate + AMP + diphosphate + H(+)</text>
        <dbReference type="Rhea" id="RHEA:12228"/>
        <dbReference type="ChEBI" id="CHEBI:15377"/>
        <dbReference type="ChEBI" id="CHEBI:15378"/>
        <dbReference type="ChEBI" id="CHEBI:29985"/>
        <dbReference type="ChEBI" id="CHEBI:29991"/>
        <dbReference type="ChEBI" id="CHEBI:30616"/>
        <dbReference type="ChEBI" id="CHEBI:33019"/>
        <dbReference type="ChEBI" id="CHEBI:58048"/>
        <dbReference type="ChEBI" id="CHEBI:58359"/>
        <dbReference type="ChEBI" id="CHEBI:456215"/>
        <dbReference type="EC" id="6.3.5.4"/>
    </reaction>
</comment>
<dbReference type="InterPro" id="IPR051786">
    <property type="entry name" value="ASN_synthetase/amidase"/>
</dbReference>
<dbReference type="CDD" id="cd00712">
    <property type="entry name" value="AsnB"/>
    <property type="match status" value="1"/>
</dbReference>
<dbReference type="Pfam" id="PF13537">
    <property type="entry name" value="GATase_7"/>
    <property type="match status" value="1"/>
</dbReference>
<dbReference type="InterPro" id="IPR014729">
    <property type="entry name" value="Rossmann-like_a/b/a_fold"/>
</dbReference>
<keyword evidence="5" id="KW-0067">ATP-binding</keyword>
<dbReference type="PIRSF" id="PIRSF001589">
    <property type="entry name" value="Asn_synthetase_glu-h"/>
    <property type="match status" value="1"/>
</dbReference>
<feature type="domain" description="Glutamine amidotransferase type-2" evidence="8">
    <location>
        <begin position="2"/>
        <end position="220"/>
    </location>
</feature>
<comment type="caution">
    <text evidence="9">The sequence shown here is derived from an EMBL/GenBank/DDBJ whole genome shotgun (WGS) entry which is preliminary data.</text>
</comment>
<dbReference type="Gene3D" id="3.60.20.10">
    <property type="entry name" value="Glutamine Phosphoribosylpyrophosphate, subunit 1, domain 1"/>
    <property type="match status" value="1"/>
</dbReference>
<dbReference type="InterPro" id="IPR033738">
    <property type="entry name" value="AsnB_N"/>
</dbReference>
<keyword evidence="4" id="KW-0547">Nucleotide-binding</keyword>
<dbReference type="NCBIfam" id="TIGR01536">
    <property type="entry name" value="asn_synth_AEB"/>
    <property type="match status" value="1"/>
</dbReference>
<keyword evidence="9" id="KW-0436">Ligase</keyword>
<dbReference type="InterPro" id="IPR006426">
    <property type="entry name" value="Asn_synth_AEB"/>
</dbReference>
<reference evidence="9" key="1">
    <citation type="submission" date="2022-12" db="EMBL/GenBank/DDBJ databases">
        <title>Bacterial isolates from different developmental stages of Nematostella vectensis.</title>
        <authorList>
            <person name="Fraune S."/>
        </authorList>
    </citation>
    <scope>NUCLEOTIDE SEQUENCE</scope>
    <source>
        <strain evidence="9">G21630-S1</strain>
    </source>
</reference>
<dbReference type="InterPro" id="IPR017932">
    <property type="entry name" value="GATase_2_dom"/>
</dbReference>
<keyword evidence="6" id="KW-0315">Glutamine amidotransferase</keyword>
<dbReference type="PROSITE" id="PS51278">
    <property type="entry name" value="GATASE_TYPE_2"/>
    <property type="match status" value="1"/>
</dbReference>
<evidence type="ECO:0000256" key="2">
    <source>
        <dbReference type="ARBA" id="ARBA00005752"/>
    </source>
</evidence>
<keyword evidence="10" id="KW-1185">Reference proteome</keyword>